<name>A0A1I2E5V8_9BACT</name>
<sequence length="122" mass="14035">MMPSFDTEWAAEARLTFGRLPIEVQAKVQADLINQIPQLVKKYADLHQRRPAEHVSVGAISHLQVPDWRVWLRLDTEYFEDEIGPVLFIYELNELTGKEFVQSQTVTKSRLGRNNPSNSSLL</sequence>
<reference evidence="1 2" key="1">
    <citation type="submission" date="2016-10" db="EMBL/GenBank/DDBJ databases">
        <authorList>
            <person name="de Groot N.N."/>
        </authorList>
    </citation>
    <scope>NUCLEOTIDE SEQUENCE [LARGE SCALE GENOMIC DNA]</scope>
    <source>
        <strain evidence="1 2">DSM 26130</strain>
    </source>
</reference>
<dbReference type="AlphaFoldDB" id="A0A1I2E5V8"/>
<keyword evidence="2" id="KW-1185">Reference proteome</keyword>
<evidence type="ECO:0000313" key="2">
    <source>
        <dbReference type="Proteomes" id="UP000198598"/>
    </source>
</evidence>
<dbReference type="Proteomes" id="UP000198598">
    <property type="component" value="Unassembled WGS sequence"/>
</dbReference>
<organism evidence="1 2">
    <name type="scientific">Spirosoma endophyticum</name>
    <dbReference type="NCBI Taxonomy" id="662367"/>
    <lineage>
        <taxon>Bacteria</taxon>
        <taxon>Pseudomonadati</taxon>
        <taxon>Bacteroidota</taxon>
        <taxon>Cytophagia</taxon>
        <taxon>Cytophagales</taxon>
        <taxon>Cytophagaceae</taxon>
        <taxon>Spirosoma</taxon>
    </lineage>
</organism>
<evidence type="ECO:0000313" key="1">
    <source>
        <dbReference type="EMBL" id="SFE88334.1"/>
    </source>
</evidence>
<proteinExistence type="predicted"/>
<protein>
    <submittedName>
        <fullName evidence="1">Uncharacterized protein</fullName>
    </submittedName>
</protein>
<dbReference type="OrthoDB" id="963666at2"/>
<gene>
    <name evidence="1" type="ORF">SAMN05216167_12137</name>
</gene>
<dbReference type="STRING" id="662367.SAMN05216167_12137"/>
<dbReference type="RefSeq" id="WP_093833117.1">
    <property type="nucleotide sequence ID" value="NZ_FOLQ01000021.1"/>
</dbReference>
<dbReference type="EMBL" id="FOLQ01000021">
    <property type="protein sequence ID" value="SFE88334.1"/>
    <property type="molecule type" value="Genomic_DNA"/>
</dbReference>
<accession>A0A1I2E5V8</accession>